<accession>A0A2M8LGB0</accession>
<keyword evidence="3" id="KW-0238">DNA-binding</keyword>
<feature type="domain" description="Helicase C-terminal" evidence="4">
    <location>
        <begin position="156"/>
        <end position="235"/>
    </location>
</feature>
<sequence length="608" mass="69049">MIAEVYPLLRLPRNKHVFDYLVPETLTLQRGNLVRIPYRHKELWGVVRAVKDKPPRGMTLKTVTSVHEQMKLREEELSFFEHLALDLAQSVASILNASLPTPPKRLTKRVPPTLAWLPLTLPSSEAQHALRIVHTIANRGKAFIQTPDLRRSAAIILGYLQNHQEQKILILAPTVRDVSLLKSHLTGLQPLIITGEESNNERYRAWQEFRESSEGILLGTRTALLSIDSSITTIFLLRSGDRNHKQWDRNPRYDARELVWQHHAQFSSNVFCLDVAPQPATLTQFNDAERLNWGTYPSVQVVNMNQEKFATKHQSVSYSVGSAIETALSQNKQVLCVYNKKGAYDLRCQDCSHRFLCSKCATPLTAFSHTLECARCRHKEPLALRCPQCHSANLGSFGQGNRDLAQELSQLFPSASVAIIDKEHPAPQTSDILVVTSFYYEAQYDPFKSSRMGLVVHMDVDSPLYNAKPTAVEDLLRDIWQWSWVGFGKRAPVLLQTASPDLVMDAIESPFKSAQEELDARIRYHLPPVYRWCRIVYKEDERRKAEIAMGQLTDQIAHIPQAIIYPLGWNAKGHAYVECGVPAEQFSILLSIFTTLPDRYIIDTNTLT</sequence>
<reference evidence="7" key="1">
    <citation type="submission" date="2017-09" db="EMBL/GenBank/DDBJ databases">
        <title>Depth-based differentiation of microbial function through sediment-hosted aquifers and enrichment of novel symbionts in the deep terrestrial subsurface.</title>
        <authorList>
            <person name="Probst A.J."/>
            <person name="Ladd B."/>
            <person name="Jarett J.K."/>
            <person name="Geller-Mcgrath D.E."/>
            <person name="Sieber C.M.K."/>
            <person name="Emerson J.B."/>
            <person name="Anantharaman K."/>
            <person name="Thomas B.C."/>
            <person name="Malmstrom R."/>
            <person name="Stieglmeier M."/>
            <person name="Klingl A."/>
            <person name="Woyke T."/>
            <person name="Ryan C.M."/>
            <person name="Banfield J.F."/>
        </authorList>
    </citation>
    <scope>NUCLEOTIDE SEQUENCE [LARGE SCALE GENOMIC DNA]</scope>
</reference>
<comment type="caution">
    <text evidence="6">The sequence shown here is derived from an EMBL/GenBank/DDBJ whole genome shotgun (WGS) entry which is preliminary data.</text>
</comment>
<dbReference type="GO" id="GO:0006270">
    <property type="term" value="P:DNA replication initiation"/>
    <property type="evidence" value="ECO:0007669"/>
    <property type="project" value="TreeGrafter"/>
</dbReference>
<dbReference type="PANTHER" id="PTHR30580:SF0">
    <property type="entry name" value="PRIMOSOMAL PROTEIN N"/>
    <property type="match status" value="1"/>
</dbReference>
<dbReference type="Proteomes" id="UP000231436">
    <property type="component" value="Unassembled WGS sequence"/>
</dbReference>
<dbReference type="AlphaFoldDB" id="A0A2M8LGB0"/>
<dbReference type="InterPro" id="IPR042115">
    <property type="entry name" value="PriA_3primeBD_sf"/>
</dbReference>
<dbReference type="Gene3D" id="3.40.1440.60">
    <property type="entry name" value="PriA, 3(prime) DNA-binding domain"/>
    <property type="match status" value="1"/>
</dbReference>
<dbReference type="GO" id="GO:0006302">
    <property type="term" value="P:double-strand break repair"/>
    <property type="evidence" value="ECO:0007669"/>
    <property type="project" value="TreeGrafter"/>
</dbReference>
<evidence type="ECO:0000259" key="5">
    <source>
        <dbReference type="Pfam" id="PF17764"/>
    </source>
</evidence>
<evidence type="ECO:0000256" key="3">
    <source>
        <dbReference type="ARBA" id="ARBA00023125"/>
    </source>
</evidence>
<keyword evidence="1" id="KW-0547">Nucleotide-binding</keyword>
<keyword evidence="2" id="KW-0067">ATP-binding</keyword>
<dbReference type="InterPro" id="IPR027417">
    <property type="entry name" value="P-loop_NTPase"/>
</dbReference>
<dbReference type="Gene3D" id="3.40.50.300">
    <property type="entry name" value="P-loop containing nucleotide triphosphate hydrolases"/>
    <property type="match status" value="1"/>
</dbReference>
<dbReference type="EMBL" id="PFEU01000018">
    <property type="protein sequence ID" value="PJE76477.1"/>
    <property type="molecule type" value="Genomic_DNA"/>
</dbReference>
<dbReference type="InterPro" id="IPR041222">
    <property type="entry name" value="PriA_3primeBD"/>
</dbReference>
<dbReference type="Pfam" id="PF17764">
    <property type="entry name" value="PriA_3primeBD"/>
    <property type="match status" value="1"/>
</dbReference>
<evidence type="ECO:0000259" key="4">
    <source>
        <dbReference type="Pfam" id="PF00271"/>
    </source>
</evidence>
<dbReference type="GO" id="GO:0005524">
    <property type="term" value="F:ATP binding"/>
    <property type="evidence" value="ECO:0007669"/>
    <property type="project" value="UniProtKB-KW"/>
</dbReference>
<dbReference type="GO" id="GO:0003677">
    <property type="term" value="F:DNA binding"/>
    <property type="evidence" value="ECO:0007669"/>
    <property type="project" value="UniProtKB-KW"/>
</dbReference>
<gene>
    <name evidence="6" type="ORF">COV05_03865</name>
</gene>
<evidence type="ECO:0000256" key="2">
    <source>
        <dbReference type="ARBA" id="ARBA00022840"/>
    </source>
</evidence>
<dbReference type="InterPro" id="IPR001650">
    <property type="entry name" value="Helicase_C-like"/>
</dbReference>
<name>A0A2M8LGB0_9BACT</name>
<dbReference type="Pfam" id="PF00271">
    <property type="entry name" value="Helicase_C"/>
    <property type="match status" value="1"/>
</dbReference>
<evidence type="ECO:0000313" key="7">
    <source>
        <dbReference type="Proteomes" id="UP000231436"/>
    </source>
</evidence>
<dbReference type="GO" id="GO:0043138">
    <property type="term" value="F:3'-5' DNA helicase activity"/>
    <property type="evidence" value="ECO:0007669"/>
    <property type="project" value="TreeGrafter"/>
</dbReference>
<protein>
    <submittedName>
        <fullName evidence="6">Uncharacterized protein</fullName>
    </submittedName>
</protein>
<evidence type="ECO:0000256" key="1">
    <source>
        <dbReference type="ARBA" id="ARBA00022741"/>
    </source>
</evidence>
<dbReference type="GO" id="GO:0006310">
    <property type="term" value="P:DNA recombination"/>
    <property type="evidence" value="ECO:0007669"/>
    <property type="project" value="TreeGrafter"/>
</dbReference>
<proteinExistence type="predicted"/>
<dbReference type="SUPFAM" id="SSF52540">
    <property type="entry name" value="P-loop containing nucleoside triphosphate hydrolases"/>
    <property type="match status" value="1"/>
</dbReference>
<dbReference type="PANTHER" id="PTHR30580">
    <property type="entry name" value="PRIMOSOMAL PROTEIN N"/>
    <property type="match status" value="1"/>
</dbReference>
<feature type="domain" description="Primosomal protein N' 3' DNA-binding" evidence="5">
    <location>
        <begin position="11"/>
        <end position="100"/>
    </location>
</feature>
<evidence type="ECO:0000313" key="6">
    <source>
        <dbReference type="EMBL" id="PJE76477.1"/>
    </source>
</evidence>
<organism evidence="6 7">
    <name type="scientific">Candidatus Uhrbacteria bacterium CG10_big_fil_rev_8_21_14_0_10_48_16</name>
    <dbReference type="NCBI Taxonomy" id="1975038"/>
    <lineage>
        <taxon>Bacteria</taxon>
        <taxon>Candidatus Uhriibacteriota</taxon>
    </lineage>
</organism>